<comment type="caution">
    <text evidence="1">The sequence shown here is derived from an EMBL/GenBank/DDBJ whole genome shotgun (WGS) entry which is preliminary data.</text>
</comment>
<dbReference type="Proteomes" id="UP000031036">
    <property type="component" value="Unassembled WGS sequence"/>
</dbReference>
<accession>A0A0B2VV93</accession>
<gene>
    <name evidence="1" type="ORF">Tcan_08129</name>
</gene>
<protein>
    <submittedName>
        <fullName evidence="1">Uncharacterized protein</fullName>
    </submittedName>
</protein>
<name>A0A0B2VV93_TOXCA</name>
<reference evidence="1 2" key="1">
    <citation type="submission" date="2014-11" db="EMBL/GenBank/DDBJ databases">
        <title>Genetic blueprint of the zoonotic pathogen Toxocara canis.</title>
        <authorList>
            <person name="Zhu X.-Q."/>
            <person name="Korhonen P.K."/>
            <person name="Cai H."/>
            <person name="Young N.D."/>
            <person name="Nejsum P."/>
            <person name="von Samson-Himmelstjerna G."/>
            <person name="Boag P.R."/>
            <person name="Tan P."/>
            <person name="Li Q."/>
            <person name="Min J."/>
            <person name="Yang Y."/>
            <person name="Wang X."/>
            <person name="Fang X."/>
            <person name="Hall R.S."/>
            <person name="Hofmann A."/>
            <person name="Sternberg P.W."/>
            <person name="Jex A.R."/>
            <person name="Gasser R.B."/>
        </authorList>
    </citation>
    <scope>NUCLEOTIDE SEQUENCE [LARGE SCALE GENOMIC DNA]</scope>
    <source>
        <strain evidence="1">PN_DK_2014</strain>
    </source>
</reference>
<dbReference type="AlphaFoldDB" id="A0A0B2VV93"/>
<evidence type="ECO:0000313" key="2">
    <source>
        <dbReference type="Proteomes" id="UP000031036"/>
    </source>
</evidence>
<keyword evidence="2" id="KW-1185">Reference proteome</keyword>
<dbReference type="EMBL" id="JPKZ01000756">
    <property type="protein sequence ID" value="KHN85603.1"/>
    <property type="molecule type" value="Genomic_DNA"/>
</dbReference>
<sequence>MSAVLVQRCAAYVVVASEHARVDEICTNLSGGSLVQRSATGGARLAFELSRGPLQLRAASSRALVLRPALNSRLRTGTDSGNPTV</sequence>
<organism evidence="1 2">
    <name type="scientific">Toxocara canis</name>
    <name type="common">Canine roundworm</name>
    <dbReference type="NCBI Taxonomy" id="6265"/>
    <lineage>
        <taxon>Eukaryota</taxon>
        <taxon>Metazoa</taxon>
        <taxon>Ecdysozoa</taxon>
        <taxon>Nematoda</taxon>
        <taxon>Chromadorea</taxon>
        <taxon>Rhabditida</taxon>
        <taxon>Spirurina</taxon>
        <taxon>Ascaridomorpha</taxon>
        <taxon>Ascaridoidea</taxon>
        <taxon>Toxocaridae</taxon>
        <taxon>Toxocara</taxon>
    </lineage>
</organism>
<proteinExistence type="predicted"/>
<evidence type="ECO:0000313" key="1">
    <source>
        <dbReference type="EMBL" id="KHN85603.1"/>
    </source>
</evidence>